<dbReference type="Proteomes" id="UP000050509">
    <property type="component" value="Unassembled WGS sequence"/>
</dbReference>
<evidence type="ECO:0000256" key="2">
    <source>
        <dbReference type="ARBA" id="ARBA00008520"/>
    </source>
</evidence>
<comment type="similarity">
    <text evidence="2">Belongs to the bacterial solute-binding protein 1 family.</text>
</comment>
<evidence type="ECO:0008006" key="7">
    <source>
        <dbReference type="Google" id="ProtNLM"/>
    </source>
</evidence>
<gene>
    <name evidence="5" type="ORF">SE17_42305</name>
</gene>
<dbReference type="AlphaFoldDB" id="A0A0P9ETT3"/>
<evidence type="ECO:0000313" key="5">
    <source>
        <dbReference type="EMBL" id="KPV47538.1"/>
    </source>
</evidence>
<protein>
    <recommendedName>
        <fullName evidence="7">ABC transporter substrate-binding protein</fullName>
    </recommendedName>
</protein>
<dbReference type="InterPro" id="IPR050490">
    <property type="entry name" value="Bact_solute-bd_prot1"/>
</dbReference>
<evidence type="ECO:0000256" key="4">
    <source>
        <dbReference type="ARBA" id="ARBA00022729"/>
    </source>
</evidence>
<dbReference type="SUPFAM" id="SSF53850">
    <property type="entry name" value="Periplasmic binding protein-like II"/>
    <property type="match status" value="1"/>
</dbReference>
<dbReference type="PANTHER" id="PTHR43649:SF31">
    <property type="entry name" value="SN-GLYCEROL-3-PHOSPHATE-BINDING PERIPLASMIC PROTEIN UGPB"/>
    <property type="match status" value="1"/>
</dbReference>
<feature type="non-terminal residue" evidence="5">
    <location>
        <position position="1"/>
    </location>
</feature>
<evidence type="ECO:0000256" key="1">
    <source>
        <dbReference type="ARBA" id="ARBA00004196"/>
    </source>
</evidence>
<name>A0A0P9ETT3_9CHLR</name>
<comment type="caution">
    <text evidence="5">The sequence shown here is derived from an EMBL/GenBank/DDBJ whole genome shotgun (WGS) entry which is preliminary data.</text>
</comment>
<dbReference type="Pfam" id="PF13416">
    <property type="entry name" value="SBP_bac_8"/>
    <property type="match status" value="1"/>
</dbReference>
<feature type="non-terminal residue" evidence="5">
    <location>
        <position position="206"/>
    </location>
</feature>
<dbReference type="EMBL" id="LJCR01003371">
    <property type="protein sequence ID" value="KPV47538.1"/>
    <property type="molecule type" value="Genomic_DNA"/>
</dbReference>
<keyword evidence="4" id="KW-0732">Signal</keyword>
<reference evidence="5 6" key="1">
    <citation type="submission" date="2015-09" db="EMBL/GenBank/DDBJ databases">
        <title>Draft genome sequence of Kouleothrix aurantiaca JCM 19913.</title>
        <authorList>
            <person name="Hemp J."/>
        </authorList>
    </citation>
    <scope>NUCLEOTIDE SEQUENCE [LARGE SCALE GENOMIC DNA]</scope>
    <source>
        <strain evidence="5 6">COM-B</strain>
    </source>
</reference>
<organism evidence="5 6">
    <name type="scientific">Kouleothrix aurantiaca</name>
    <dbReference type="NCBI Taxonomy" id="186479"/>
    <lineage>
        <taxon>Bacteria</taxon>
        <taxon>Bacillati</taxon>
        <taxon>Chloroflexota</taxon>
        <taxon>Chloroflexia</taxon>
        <taxon>Chloroflexales</taxon>
        <taxon>Roseiflexineae</taxon>
        <taxon>Roseiflexaceae</taxon>
        <taxon>Kouleothrix</taxon>
    </lineage>
</organism>
<evidence type="ECO:0000256" key="3">
    <source>
        <dbReference type="ARBA" id="ARBA00022448"/>
    </source>
</evidence>
<comment type="subcellular location">
    <subcellularLocation>
        <location evidence="1">Cell envelope</location>
    </subcellularLocation>
</comment>
<dbReference type="Gene3D" id="3.40.190.10">
    <property type="entry name" value="Periplasmic binding protein-like II"/>
    <property type="match status" value="1"/>
</dbReference>
<dbReference type="GO" id="GO:0030313">
    <property type="term" value="C:cell envelope"/>
    <property type="evidence" value="ECO:0007669"/>
    <property type="project" value="UniProtKB-SubCell"/>
</dbReference>
<sequence>TAPASAASPETLGSNLLLDLTPQMDADSSFKRDDFYPGALEQYTIKGATRVLPRYLYVQTLSYNKDLFKAAGLPEPKAGWTWNDLLGVAQQLAGNSGDAYGYFDQSNGFLPLFAYLKGKGTDLTTVQSSDTKLDQQVFVDGVQYIKSLVENRALYRQVFRAMPADGPVKEPQVDDPTQLIRDGKIGIWPSEALGSGGPRPIDAGTA</sequence>
<dbReference type="InterPro" id="IPR006059">
    <property type="entry name" value="SBP"/>
</dbReference>
<accession>A0A0P9ETT3</accession>
<proteinExistence type="inferred from homology"/>
<keyword evidence="3" id="KW-0813">Transport</keyword>
<evidence type="ECO:0000313" key="6">
    <source>
        <dbReference type="Proteomes" id="UP000050509"/>
    </source>
</evidence>
<dbReference type="PANTHER" id="PTHR43649">
    <property type="entry name" value="ARABINOSE-BINDING PROTEIN-RELATED"/>
    <property type="match status" value="1"/>
</dbReference>
<keyword evidence="6" id="KW-1185">Reference proteome</keyword>